<keyword evidence="2" id="KW-0238">DNA-binding</keyword>
<dbReference type="Pfam" id="PF25872">
    <property type="entry name" value="HTH_77"/>
    <property type="match status" value="1"/>
</dbReference>
<dbReference type="PANTHER" id="PTHR47691:SF3">
    <property type="entry name" value="HTH-TYPE TRANSCRIPTIONAL REGULATOR RV0890C-RELATED"/>
    <property type="match status" value="1"/>
</dbReference>
<dbReference type="PANTHER" id="PTHR47691">
    <property type="entry name" value="REGULATOR-RELATED"/>
    <property type="match status" value="1"/>
</dbReference>
<dbReference type="EMBL" id="JACHBR010000003">
    <property type="protein sequence ID" value="MBB5631537.1"/>
    <property type="molecule type" value="Genomic_DNA"/>
</dbReference>
<dbReference type="InterPro" id="IPR000792">
    <property type="entry name" value="Tscrpt_reg_LuxR_C"/>
</dbReference>
<evidence type="ECO:0000313" key="3">
    <source>
        <dbReference type="Proteomes" id="UP000588112"/>
    </source>
</evidence>
<comment type="caution">
    <text evidence="2">The sequence shown here is derived from an EMBL/GenBank/DDBJ whole genome shotgun (WGS) entry which is preliminary data.</text>
</comment>
<dbReference type="Gene3D" id="1.25.40.10">
    <property type="entry name" value="Tetratricopeptide repeat domain"/>
    <property type="match status" value="1"/>
</dbReference>
<dbReference type="RefSeq" id="WP_184618011.1">
    <property type="nucleotide sequence ID" value="NZ_BOOS01000009.1"/>
</dbReference>
<evidence type="ECO:0000259" key="1">
    <source>
        <dbReference type="PROSITE" id="PS50043"/>
    </source>
</evidence>
<feature type="domain" description="HTH luxR-type" evidence="1">
    <location>
        <begin position="831"/>
        <end position="896"/>
    </location>
</feature>
<keyword evidence="3" id="KW-1185">Reference proteome</keyword>
<proteinExistence type="predicted"/>
<dbReference type="Gene3D" id="1.10.10.10">
    <property type="entry name" value="Winged helix-like DNA-binding domain superfamily/Winged helix DNA-binding domain"/>
    <property type="match status" value="1"/>
</dbReference>
<dbReference type="InterPro" id="IPR058852">
    <property type="entry name" value="HTH_77"/>
</dbReference>
<dbReference type="SUPFAM" id="SSF46894">
    <property type="entry name" value="C-terminal effector domain of the bipartite response regulators"/>
    <property type="match status" value="1"/>
</dbReference>
<dbReference type="InterPro" id="IPR016032">
    <property type="entry name" value="Sig_transdc_resp-reg_C-effctor"/>
</dbReference>
<dbReference type="CDD" id="cd06170">
    <property type="entry name" value="LuxR_C_like"/>
    <property type="match status" value="1"/>
</dbReference>
<reference evidence="2 3" key="1">
    <citation type="submission" date="2020-08" db="EMBL/GenBank/DDBJ databases">
        <title>Sequencing the genomes of 1000 actinobacteria strains.</title>
        <authorList>
            <person name="Klenk H.-P."/>
        </authorList>
    </citation>
    <scope>NUCLEOTIDE SEQUENCE [LARGE SCALE GENOMIC DNA]</scope>
    <source>
        <strain evidence="2 3">DSM 45790</strain>
    </source>
</reference>
<dbReference type="GO" id="GO:0003677">
    <property type="term" value="F:DNA binding"/>
    <property type="evidence" value="ECO:0007669"/>
    <property type="project" value="UniProtKB-KW"/>
</dbReference>
<evidence type="ECO:0000313" key="2">
    <source>
        <dbReference type="EMBL" id="MBB5631537.1"/>
    </source>
</evidence>
<dbReference type="AlphaFoldDB" id="A0A7W9DU38"/>
<dbReference type="SMART" id="SM00382">
    <property type="entry name" value="AAA"/>
    <property type="match status" value="1"/>
</dbReference>
<accession>A0A7W9DU38</accession>
<sequence>MPAVHRVPPELSSFVGRATELAAIGDAVAAGRVLTLTGPGGCGKTRLAIRVCQAAAQAWPDGVFWVGLEEETDGGQVARRVAAALDLPLPSGPDPLPALVAALRDRELLVVVDNCEHVLDDAAKVVAAVLSQCPRVAVLATSRARLGVAGERVWPVPPMGLADALELFLERVRAGAPDAAGGSEVRSGARRICDRLDRLPLALELAAGWAGTLSPAQIADSLSAPLDLLDGGARTAPFRQRTLQGSMDWSHDLLDDDERVLFRRIGVFEPGFTADAVTRLAALGGPGRERLLRGLRGLIDKSLVVADTTGEVARYRMLGVVRAYALARLEEAREADAARDLHLEVYASLLERLAPLLDTDKDAWRARLGAAYPNVRAAIEWGLSRADPARGRRLAAACAWLWHLEGRGADGARLLRKAVARGADERGPLQAEVLAALALVLNTAEPGIEAFEVARTARAMAEETGAPAAGRLARSLDAIGRLAVGLPEALEEARAVRGEAVAAGDGFVADSAEAFIGLMHVLADDYRQAIGCLEHAVEGLLRRGDRGTGSFALGWLALAAARSGALRRAGEAAERAVTTAEPLRDLHWTGSARVILAEIRLLQGRPEEAAAALAPIDRLIAGSGPLPFITGWERCKALLALEHGRPEEAADWCRHEGRWQEKPSTEWLAPETQLVLATALREAGDHTAAARVLRALSDAPVTGQMPRIRAGVLDELALHAADIEQALRLHHEALRIRTDHDLVLGQVDGLEHLAAVNLRRGAAETAGILAGAAERARADLGAARRVTVTNAEWRARLEEPDLRDAVARGRAMDLATAVGYATRARGPRRRPESGWESLTPAERSVARLAAEGLSNPEIATRLFVGRGTVKTHLAHVYAKLQVANRTELARAAIALGADGDPDAPRG</sequence>
<dbReference type="PROSITE" id="PS00622">
    <property type="entry name" value="HTH_LUXR_1"/>
    <property type="match status" value="1"/>
</dbReference>
<dbReference type="PRINTS" id="PR00038">
    <property type="entry name" value="HTHLUXR"/>
</dbReference>
<dbReference type="Gene3D" id="3.40.50.300">
    <property type="entry name" value="P-loop containing nucleotide triphosphate hydrolases"/>
    <property type="match status" value="1"/>
</dbReference>
<dbReference type="Pfam" id="PF00196">
    <property type="entry name" value="GerE"/>
    <property type="match status" value="1"/>
</dbReference>
<dbReference type="InterPro" id="IPR036388">
    <property type="entry name" value="WH-like_DNA-bd_sf"/>
</dbReference>
<dbReference type="GO" id="GO:0006355">
    <property type="term" value="P:regulation of DNA-templated transcription"/>
    <property type="evidence" value="ECO:0007669"/>
    <property type="project" value="InterPro"/>
</dbReference>
<dbReference type="InterPro" id="IPR027417">
    <property type="entry name" value="P-loop_NTPase"/>
</dbReference>
<dbReference type="SUPFAM" id="SSF48452">
    <property type="entry name" value="TPR-like"/>
    <property type="match status" value="1"/>
</dbReference>
<dbReference type="Proteomes" id="UP000588112">
    <property type="component" value="Unassembled WGS sequence"/>
</dbReference>
<dbReference type="SUPFAM" id="SSF52540">
    <property type="entry name" value="P-loop containing nucleoside triphosphate hydrolases"/>
    <property type="match status" value="1"/>
</dbReference>
<organism evidence="2 3">
    <name type="scientific">Sphaerisporangium krabiense</name>
    <dbReference type="NCBI Taxonomy" id="763782"/>
    <lineage>
        <taxon>Bacteria</taxon>
        <taxon>Bacillati</taxon>
        <taxon>Actinomycetota</taxon>
        <taxon>Actinomycetes</taxon>
        <taxon>Streptosporangiales</taxon>
        <taxon>Streptosporangiaceae</taxon>
        <taxon>Sphaerisporangium</taxon>
    </lineage>
</organism>
<dbReference type="PROSITE" id="PS50043">
    <property type="entry name" value="HTH_LUXR_2"/>
    <property type="match status" value="1"/>
</dbReference>
<name>A0A7W9DU38_9ACTN</name>
<dbReference type="InterPro" id="IPR003593">
    <property type="entry name" value="AAA+_ATPase"/>
</dbReference>
<dbReference type="InterPro" id="IPR011990">
    <property type="entry name" value="TPR-like_helical_dom_sf"/>
</dbReference>
<gene>
    <name evidence="2" type="ORF">BJ981_007323</name>
</gene>
<dbReference type="SMART" id="SM00421">
    <property type="entry name" value="HTH_LUXR"/>
    <property type="match status" value="1"/>
</dbReference>
<protein>
    <submittedName>
        <fullName evidence="2">Putative ATPase/DNA-binding CsgD family transcriptional regulator</fullName>
    </submittedName>
</protein>